<keyword evidence="3" id="KW-1185">Reference proteome</keyword>
<evidence type="ECO:0000313" key="3">
    <source>
        <dbReference type="Proteomes" id="UP001603978"/>
    </source>
</evidence>
<protein>
    <submittedName>
        <fullName evidence="2">TIR domain-containing protein</fullName>
    </submittedName>
</protein>
<accession>A0ABW7AYB7</accession>
<dbReference type="InterPro" id="IPR015032">
    <property type="entry name" value="ThsB__TIR-like_domain"/>
</dbReference>
<organism evidence="2 3">
    <name type="scientific">Nonomuraea marmarensis</name>
    <dbReference type="NCBI Taxonomy" id="3351344"/>
    <lineage>
        <taxon>Bacteria</taxon>
        <taxon>Bacillati</taxon>
        <taxon>Actinomycetota</taxon>
        <taxon>Actinomycetes</taxon>
        <taxon>Streptosporangiales</taxon>
        <taxon>Streptosporangiaceae</taxon>
        <taxon>Nonomuraea</taxon>
    </lineage>
</organism>
<dbReference type="Proteomes" id="UP001603978">
    <property type="component" value="Unassembled WGS sequence"/>
</dbReference>
<name>A0ABW7AYB7_9ACTN</name>
<dbReference type="Gene3D" id="3.40.50.9200">
    <property type="entry name" value="Hypothetical protein MTH538"/>
    <property type="match status" value="1"/>
</dbReference>
<feature type="domain" description="Thoeris protein ThsB TIR-like" evidence="1">
    <location>
        <begin position="6"/>
        <end position="99"/>
    </location>
</feature>
<dbReference type="EMBL" id="JBICRM010000065">
    <property type="protein sequence ID" value="MFG1711023.1"/>
    <property type="molecule type" value="Genomic_DNA"/>
</dbReference>
<sequence>MARKVFYSFHYVPDNWRAAQIRQAGVLEGNQPISDNDWEEVTDGGDAAIQKWIDNQFFGKSCAVVLIGAKTAGRKWINYEIRKAWEDRKGLVGVHIHNLLDRNSHQSYKGHNPFDDFNVDGVKLSSIVKAYDPPFTTSTYVYGHITSNIAAWVEEAIAIRARY</sequence>
<proteinExistence type="predicted"/>
<reference evidence="2 3" key="1">
    <citation type="submission" date="2024-10" db="EMBL/GenBank/DDBJ databases">
        <authorList>
            <person name="Topkara A.R."/>
            <person name="Saygin H."/>
        </authorList>
    </citation>
    <scope>NUCLEOTIDE SEQUENCE [LARGE SCALE GENOMIC DNA]</scope>
    <source>
        <strain evidence="2 3">M3C6</strain>
    </source>
</reference>
<dbReference type="RefSeq" id="WP_393177399.1">
    <property type="nucleotide sequence ID" value="NZ_JBICRM010000065.1"/>
</dbReference>
<dbReference type="Pfam" id="PF08937">
    <property type="entry name" value="ThsB_TIR"/>
    <property type="match status" value="1"/>
</dbReference>
<comment type="caution">
    <text evidence="2">The sequence shown here is derived from an EMBL/GenBank/DDBJ whole genome shotgun (WGS) entry which is preliminary data.</text>
</comment>
<evidence type="ECO:0000259" key="1">
    <source>
        <dbReference type="Pfam" id="PF08937"/>
    </source>
</evidence>
<dbReference type="SUPFAM" id="SSF52206">
    <property type="entry name" value="Hypothetical protein MTH538"/>
    <property type="match status" value="1"/>
</dbReference>
<dbReference type="InterPro" id="IPR036490">
    <property type="entry name" value="ThsB_TIR-like_sf"/>
</dbReference>
<gene>
    <name evidence="2" type="ORF">ACFLIM_48480</name>
</gene>
<evidence type="ECO:0000313" key="2">
    <source>
        <dbReference type="EMBL" id="MFG1711023.1"/>
    </source>
</evidence>